<sequence length="90" mass="10567">MPAWTPDMSQHDAYLALVQRIQALISSPQAQIEHQIRLHREPGESLLHWEQIAEHLMEAEGVTVTRDHTNDTIHLAWYVEFEDRENTNRI</sequence>
<dbReference type="Pfam" id="PF07867">
    <property type="entry name" value="DUF1654"/>
    <property type="match status" value="1"/>
</dbReference>
<gene>
    <name evidence="1" type="ORF">ALP84_03145</name>
</gene>
<dbReference type="RefSeq" id="WP_122320509.1">
    <property type="nucleotide sequence ID" value="NZ_RBRY01000031.1"/>
</dbReference>
<organism evidence="1 2">
    <name type="scientific">Pseudomonas cichorii</name>
    <dbReference type="NCBI Taxonomy" id="36746"/>
    <lineage>
        <taxon>Bacteria</taxon>
        <taxon>Pseudomonadati</taxon>
        <taxon>Pseudomonadota</taxon>
        <taxon>Gammaproteobacteria</taxon>
        <taxon>Pseudomonadales</taxon>
        <taxon>Pseudomonadaceae</taxon>
        <taxon>Pseudomonas</taxon>
    </lineage>
</organism>
<protein>
    <recommendedName>
        <fullName evidence="3">DUF1654 domain-containing protein</fullName>
    </recommendedName>
</protein>
<dbReference type="InterPro" id="IPR012449">
    <property type="entry name" value="Phage_F116_Orf28"/>
</dbReference>
<dbReference type="EMBL" id="RBRY01000031">
    <property type="protein sequence ID" value="RMR61605.1"/>
    <property type="molecule type" value="Genomic_DNA"/>
</dbReference>
<evidence type="ECO:0008006" key="3">
    <source>
        <dbReference type="Google" id="ProtNLM"/>
    </source>
</evidence>
<dbReference type="AlphaFoldDB" id="A0A3M4WC33"/>
<dbReference type="Proteomes" id="UP000278332">
    <property type="component" value="Unassembled WGS sequence"/>
</dbReference>
<proteinExistence type="predicted"/>
<comment type="caution">
    <text evidence="1">The sequence shown here is derived from an EMBL/GenBank/DDBJ whole genome shotgun (WGS) entry which is preliminary data.</text>
</comment>
<accession>A0A3M4WC33</accession>
<name>A0A3M4WC33_PSECI</name>
<reference evidence="1 2" key="1">
    <citation type="submission" date="2018-08" db="EMBL/GenBank/DDBJ databases">
        <title>Recombination of ecologically and evolutionarily significant loci maintains genetic cohesion in the Pseudomonas syringae species complex.</title>
        <authorList>
            <person name="Dillon M."/>
            <person name="Thakur S."/>
            <person name="Almeida R.N.D."/>
            <person name="Weir B.S."/>
            <person name="Guttman D.S."/>
        </authorList>
    </citation>
    <scope>NUCLEOTIDE SEQUENCE [LARGE SCALE GENOMIC DNA]</scope>
    <source>
        <strain evidence="1 2">ICMP 6917</strain>
    </source>
</reference>
<evidence type="ECO:0000313" key="1">
    <source>
        <dbReference type="EMBL" id="RMR61605.1"/>
    </source>
</evidence>
<evidence type="ECO:0000313" key="2">
    <source>
        <dbReference type="Proteomes" id="UP000278332"/>
    </source>
</evidence>